<dbReference type="PIRSF" id="PIRSF004491">
    <property type="entry name" value="FAD_Synth"/>
    <property type="match status" value="1"/>
</dbReference>
<dbReference type="Pfam" id="PF06574">
    <property type="entry name" value="FAD_syn"/>
    <property type="match status" value="1"/>
</dbReference>
<evidence type="ECO:0000256" key="1">
    <source>
        <dbReference type="ARBA" id="ARBA00004726"/>
    </source>
</evidence>
<dbReference type="NCBIfam" id="TIGR00083">
    <property type="entry name" value="ribF"/>
    <property type="match status" value="1"/>
</dbReference>
<evidence type="ECO:0000256" key="12">
    <source>
        <dbReference type="ARBA" id="ARBA00047880"/>
    </source>
</evidence>
<comment type="catalytic activity">
    <reaction evidence="13 14">
        <text>FMN + ATP + H(+) = FAD + diphosphate</text>
        <dbReference type="Rhea" id="RHEA:17237"/>
        <dbReference type="ChEBI" id="CHEBI:15378"/>
        <dbReference type="ChEBI" id="CHEBI:30616"/>
        <dbReference type="ChEBI" id="CHEBI:33019"/>
        <dbReference type="ChEBI" id="CHEBI:57692"/>
        <dbReference type="ChEBI" id="CHEBI:58210"/>
        <dbReference type="EC" id="2.7.7.2"/>
    </reaction>
</comment>
<proteinExistence type="inferred from homology"/>
<dbReference type="RefSeq" id="WP_173493763.1">
    <property type="nucleotide sequence ID" value="NZ_CP054056.1"/>
</dbReference>
<dbReference type="InterPro" id="IPR015864">
    <property type="entry name" value="FAD_synthase"/>
</dbReference>
<comment type="similarity">
    <text evidence="14">Belongs to the ribF family.</text>
</comment>
<keyword evidence="17" id="KW-1185">Reference proteome</keyword>
<evidence type="ECO:0000256" key="7">
    <source>
        <dbReference type="ARBA" id="ARBA00022741"/>
    </source>
</evidence>
<dbReference type="EC" id="2.7.1.26" evidence="14"/>
<keyword evidence="7 14" id="KW-0547">Nucleotide-binding</keyword>
<dbReference type="Gene3D" id="2.40.30.30">
    <property type="entry name" value="Riboflavin kinase-like"/>
    <property type="match status" value="1"/>
</dbReference>
<keyword evidence="10 14" id="KW-0067">ATP-binding</keyword>
<dbReference type="PANTHER" id="PTHR22749">
    <property type="entry name" value="RIBOFLAVIN KINASE/FMN ADENYLYLTRANSFERASE"/>
    <property type="match status" value="1"/>
</dbReference>
<dbReference type="SUPFAM" id="SSF52374">
    <property type="entry name" value="Nucleotidylyl transferase"/>
    <property type="match status" value="1"/>
</dbReference>
<evidence type="ECO:0000256" key="13">
    <source>
        <dbReference type="ARBA" id="ARBA00049494"/>
    </source>
</evidence>
<dbReference type="EMBL" id="CP054056">
    <property type="protein sequence ID" value="QKJ25466.1"/>
    <property type="molecule type" value="Genomic_DNA"/>
</dbReference>
<dbReference type="GO" id="GO:0005524">
    <property type="term" value="F:ATP binding"/>
    <property type="evidence" value="ECO:0007669"/>
    <property type="project" value="UniProtKB-UniRule"/>
</dbReference>
<dbReference type="EC" id="2.7.7.2" evidence="14"/>
<evidence type="ECO:0000313" key="16">
    <source>
        <dbReference type="EMBL" id="QKJ25466.1"/>
    </source>
</evidence>
<name>A0A7D4PQU3_9MICO</name>
<keyword evidence="6 14" id="KW-0548">Nucleotidyltransferase</keyword>
<keyword evidence="4 14" id="KW-0288">FMN</keyword>
<evidence type="ECO:0000256" key="11">
    <source>
        <dbReference type="ARBA" id="ARBA00023268"/>
    </source>
</evidence>
<evidence type="ECO:0000259" key="15">
    <source>
        <dbReference type="SMART" id="SM00904"/>
    </source>
</evidence>
<keyword evidence="5 14" id="KW-0808">Transferase</keyword>
<gene>
    <name evidence="16" type="primary">ribF</name>
    <name evidence="16" type="ORF">HRU87_04630</name>
</gene>
<dbReference type="GO" id="GO:0009398">
    <property type="term" value="P:FMN biosynthetic process"/>
    <property type="evidence" value="ECO:0007669"/>
    <property type="project" value="UniProtKB-UniRule"/>
</dbReference>
<comment type="catalytic activity">
    <reaction evidence="12 14">
        <text>riboflavin + ATP = FMN + ADP + H(+)</text>
        <dbReference type="Rhea" id="RHEA:14357"/>
        <dbReference type="ChEBI" id="CHEBI:15378"/>
        <dbReference type="ChEBI" id="CHEBI:30616"/>
        <dbReference type="ChEBI" id="CHEBI:57986"/>
        <dbReference type="ChEBI" id="CHEBI:58210"/>
        <dbReference type="ChEBI" id="CHEBI:456216"/>
        <dbReference type="EC" id="2.7.1.26"/>
    </reaction>
</comment>
<dbReference type="AlphaFoldDB" id="A0A7D4PQU3"/>
<evidence type="ECO:0000256" key="3">
    <source>
        <dbReference type="ARBA" id="ARBA00022630"/>
    </source>
</evidence>
<dbReference type="CDD" id="cd02064">
    <property type="entry name" value="FAD_synthetase_N"/>
    <property type="match status" value="1"/>
</dbReference>
<evidence type="ECO:0000256" key="6">
    <source>
        <dbReference type="ARBA" id="ARBA00022695"/>
    </source>
</evidence>
<dbReference type="GO" id="GO:0009231">
    <property type="term" value="P:riboflavin biosynthetic process"/>
    <property type="evidence" value="ECO:0007669"/>
    <property type="project" value="InterPro"/>
</dbReference>
<evidence type="ECO:0000313" key="17">
    <source>
        <dbReference type="Proteomes" id="UP000501003"/>
    </source>
</evidence>
<evidence type="ECO:0000256" key="9">
    <source>
        <dbReference type="ARBA" id="ARBA00022827"/>
    </source>
</evidence>
<dbReference type="InterPro" id="IPR023468">
    <property type="entry name" value="Riboflavin_kinase"/>
</dbReference>
<keyword evidence="8 14" id="KW-0418">Kinase</keyword>
<dbReference type="GO" id="GO:0006747">
    <property type="term" value="P:FAD biosynthetic process"/>
    <property type="evidence" value="ECO:0007669"/>
    <property type="project" value="UniProtKB-UniRule"/>
</dbReference>
<reference evidence="16 17" key="1">
    <citation type="submission" date="2020-05" db="EMBL/GenBank/DDBJ databases">
        <title>Aquirufa sp. strain 15G-AUS-rot a new Aquirufa species.</title>
        <authorList>
            <person name="Pitt A."/>
            <person name="Hahn M.W."/>
        </authorList>
    </citation>
    <scope>NUCLEOTIDE SEQUENCE [LARGE SCALE GENOMIC DNA]</scope>
    <source>
        <strain evidence="16 17">15G-AUS-rot</strain>
    </source>
</reference>
<dbReference type="UniPathway" id="UPA00276">
    <property type="reaction ID" value="UER00406"/>
</dbReference>
<dbReference type="SUPFAM" id="SSF82114">
    <property type="entry name" value="Riboflavin kinase-like"/>
    <property type="match status" value="1"/>
</dbReference>
<dbReference type="PANTHER" id="PTHR22749:SF6">
    <property type="entry name" value="RIBOFLAVIN KINASE"/>
    <property type="match status" value="1"/>
</dbReference>
<dbReference type="Pfam" id="PF01687">
    <property type="entry name" value="Flavokinase"/>
    <property type="match status" value="1"/>
</dbReference>
<dbReference type="InterPro" id="IPR015865">
    <property type="entry name" value="Riboflavin_kinase_bac/euk"/>
</dbReference>
<organism evidence="16 17">
    <name type="scientific">Aquiluna borgnonia</name>
    <dbReference type="NCBI Taxonomy" id="2499157"/>
    <lineage>
        <taxon>Bacteria</taxon>
        <taxon>Bacillati</taxon>
        <taxon>Actinomycetota</taxon>
        <taxon>Actinomycetes</taxon>
        <taxon>Micrococcales</taxon>
        <taxon>Microbacteriaceae</taxon>
        <taxon>Luna cluster</taxon>
        <taxon>Luna-1 subcluster</taxon>
        <taxon>Aquiluna</taxon>
    </lineage>
</organism>
<dbReference type="Gene3D" id="3.40.50.620">
    <property type="entry name" value="HUPs"/>
    <property type="match status" value="1"/>
</dbReference>
<dbReference type="Proteomes" id="UP000501003">
    <property type="component" value="Chromosome"/>
</dbReference>
<dbReference type="InterPro" id="IPR014729">
    <property type="entry name" value="Rossmann-like_a/b/a_fold"/>
</dbReference>
<evidence type="ECO:0000256" key="5">
    <source>
        <dbReference type="ARBA" id="ARBA00022679"/>
    </source>
</evidence>
<dbReference type="FunFam" id="3.40.50.620:FF:000021">
    <property type="entry name" value="Riboflavin biosynthesis protein"/>
    <property type="match status" value="1"/>
</dbReference>
<dbReference type="KEGG" id="aqg:HRU87_04630"/>
<dbReference type="SMART" id="SM00904">
    <property type="entry name" value="Flavokinase"/>
    <property type="match status" value="1"/>
</dbReference>
<evidence type="ECO:0000256" key="8">
    <source>
        <dbReference type="ARBA" id="ARBA00022777"/>
    </source>
</evidence>
<dbReference type="GO" id="GO:0008531">
    <property type="term" value="F:riboflavin kinase activity"/>
    <property type="evidence" value="ECO:0007669"/>
    <property type="project" value="UniProtKB-UniRule"/>
</dbReference>
<evidence type="ECO:0000256" key="4">
    <source>
        <dbReference type="ARBA" id="ARBA00022643"/>
    </source>
</evidence>
<accession>A0A7D4PQU3</accession>
<keyword evidence="11" id="KW-0511">Multifunctional enzyme</keyword>
<sequence length="308" mass="33486">MFQITDPQQFEAEFQSSAVAIGKFDGIHLGHQQLLHELVDYAHESALVPTVISFDRHPLALFDPENCPKPITGAGQKSQLLDHSGVEVLLNLEFTSELAGLSPLAFAERHLVPLNTKMVFVGEDFTFGAGGAGNIETLRELGMALGFRVREVPHVLLAGRKISSSDLRAVLDKGRVDLAALMLGREHEVSGLIEHGKKLGRTFGFPTANFSRSSEGYLPADGVYAGYLVDGENRYPAAHSVGTNDSVAEVPRLLESHVIGRDDLDLYGREVTAVFVAQVRGWAKFESVDALIDQISQDVAKARDILGE</sequence>
<protein>
    <recommendedName>
        <fullName evidence="14">Riboflavin biosynthesis protein</fullName>
    </recommendedName>
    <domain>
        <recommendedName>
            <fullName evidence="14">Riboflavin kinase</fullName>
            <ecNumber evidence="14">2.7.1.26</ecNumber>
        </recommendedName>
        <alternativeName>
            <fullName evidence="14">Flavokinase</fullName>
        </alternativeName>
    </domain>
    <domain>
        <recommendedName>
            <fullName evidence="14">FMN adenylyltransferase</fullName>
            <ecNumber evidence="14">2.7.7.2</ecNumber>
        </recommendedName>
        <alternativeName>
            <fullName evidence="14">FAD pyrophosphorylase</fullName>
        </alternativeName>
        <alternativeName>
            <fullName evidence="14">FAD synthase</fullName>
        </alternativeName>
    </domain>
</protein>
<dbReference type="InterPro" id="IPR023465">
    <property type="entry name" value="Riboflavin_kinase_dom_sf"/>
</dbReference>
<keyword evidence="9 14" id="KW-0274">FAD</keyword>
<keyword evidence="3 14" id="KW-0285">Flavoprotein</keyword>
<dbReference type="UniPathway" id="UPA00277">
    <property type="reaction ID" value="UER00407"/>
</dbReference>
<comment type="pathway">
    <text evidence="1 14">Cofactor biosynthesis; FAD biosynthesis; FAD from FMN: step 1/1.</text>
</comment>
<evidence type="ECO:0000256" key="2">
    <source>
        <dbReference type="ARBA" id="ARBA00005201"/>
    </source>
</evidence>
<evidence type="ECO:0000256" key="14">
    <source>
        <dbReference type="PIRNR" id="PIRNR004491"/>
    </source>
</evidence>
<dbReference type="InterPro" id="IPR002606">
    <property type="entry name" value="Riboflavin_kinase_bac"/>
</dbReference>
<comment type="pathway">
    <text evidence="2 14">Cofactor biosynthesis; FMN biosynthesis; FMN from riboflavin (ATP route): step 1/1.</text>
</comment>
<evidence type="ECO:0000256" key="10">
    <source>
        <dbReference type="ARBA" id="ARBA00022840"/>
    </source>
</evidence>
<dbReference type="GO" id="GO:0003919">
    <property type="term" value="F:FMN adenylyltransferase activity"/>
    <property type="evidence" value="ECO:0007669"/>
    <property type="project" value="UniProtKB-UniRule"/>
</dbReference>
<feature type="domain" description="Riboflavin kinase" evidence="15">
    <location>
        <begin position="182"/>
        <end position="307"/>
    </location>
</feature>